<dbReference type="Proteomes" id="UP001062846">
    <property type="component" value="Chromosome 5"/>
</dbReference>
<protein>
    <submittedName>
        <fullName evidence="1">Uncharacterized protein</fullName>
    </submittedName>
</protein>
<organism evidence="1 2">
    <name type="scientific">Rhododendron molle</name>
    <name type="common">Chinese azalea</name>
    <name type="synonym">Azalea mollis</name>
    <dbReference type="NCBI Taxonomy" id="49168"/>
    <lineage>
        <taxon>Eukaryota</taxon>
        <taxon>Viridiplantae</taxon>
        <taxon>Streptophyta</taxon>
        <taxon>Embryophyta</taxon>
        <taxon>Tracheophyta</taxon>
        <taxon>Spermatophyta</taxon>
        <taxon>Magnoliopsida</taxon>
        <taxon>eudicotyledons</taxon>
        <taxon>Gunneridae</taxon>
        <taxon>Pentapetalae</taxon>
        <taxon>asterids</taxon>
        <taxon>Ericales</taxon>
        <taxon>Ericaceae</taxon>
        <taxon>Ericoideae</taxon>
        <taxon>Rhodoreae</taxon>
        <taxon>Rhododendron</taxon>
    </lineage>
</organism>
<sequence>MMPHACEVRISIKGAEKPEYQMAEERDIKAAHVLMELANCVLCLPEIKLLTSALTNGTRKDANSLSNNCKSRKTKAVIGGKLNFPLSNASAERKQKKRKAENVFALPKSKIHWTRPSRPIIEEEEYLHGRNEYKYVRSRSKKFTDEPTSLMKKSGLQNVGVEISDDVITPTLHTGFSFSIIHLLSAVRIALLTPPAEGLTSANGIQEDKNPRSINASPSCQSKGVENLKEEKNLPYLNIDQIVSHVRLRPGDPCILETEEPLIDLVRGVLKILSCKTAPLGAKGWKPLTTYAKSSKRWSWIGPVSLNFSIDDCASVDTASEAWCLPHKIIVKMVDCFANWLKNDQEALKRVGCLPSPPLVLLMQPANAEDRFQALTPHKSLITISPSSGQVKTYFREEEIVRHLFPKRAFSYTALDGRKSMVAPLRMCSSKPSGKARDHFMLKRSRPPHVTVLGLVRDAAARLPGKMGTRADVCTLLRDSQYVVDDISNIQVNQVVSGALDRLHCEVDPCVKFDRDRHLWVYLHGDREEEDFVSDGCSSRRNCKSQGETGDGEGSG</sequence>
<dbReference type="EMBL" id="CM046392">
    <property type="protein sequence ID" value="KAI8556478.1"/>
    <property type="molecule type" value="Genomic_DNA"/>
</dbReference>
<name>A0ACC0NVG2_RHOML</name>
<proteinExistence type="predicted"/>
<evidence type="ECO:0000313" key="2">
    <source>
        <dbReference type="Proteomes" id="UP001062846"/>
    </source>
</evidence>
<comment type="caution">
    <text evidence="1">The sequence shown here is derived from an EMBL/GenBank/DDBJ whole genome shotgun (WGS) entry which is preliminary data.</text>
</comment>
<gene>
    <name evidence="1" type="ORF">RHMOL_Rhmol05G0255900</name>
</gene>
<keyword evidence="2" id="KW-1185">Reference proteome</keyword>
<evidence type="ECO:0000313" key="1">
    <source>
        <dbReference type="EMBL" id="KAI8556478.1"/>
    </source>
</evidence>
<reference evidence="1" key="1">
    <citation type="submission" date="2022-02" db="EMBL/GenBank/DDBJ databases">
        <title>Plant Genome Project.</title>
        <authorList>
            <person name="Zhang R.-G."/>
        </authorList>
    </citation>
    <scope>NUCLEOTIDE SEQUENCE</scope>
    <source>
        <strain evidence="1">AT1</strain>
    </source>
</reference>
<accession>A0ACC0NVG2</accession>